<reference evidence="1 2" key="1">
    <citation type="submission" date="2021-05" db="EMBL/GenBank/DDBJ databases">
        <title>Novel species in genus Cellulomonas.</title>
        <authorList>
            <person name="Zhang G."/>
        </authorList>
    </citation>
    <scope>NUCLEOTIDE SEQUENCE [LARGE SCALE GENOMIC DNA]</scope>
    <source>
        <strain evidence="2">zg-ZUI157</strain>
    </source>
</reference>
<keyword evidence="2" id="KW-1185">Reference proteome</keyword>
<sequence>MSVSVWVDGWQLQCCGRPFGVGEEVTWRCADPDLRWLESVLPRDVAHRISYAEEHHDEALVDRAVLRGTVVAIHAAFARYTRLDADDRTLHAVSGSGLLRAVRRADGNEGGETDARFNGYVVEVDVLPAPA</sequence>
<accession>A0ABX8GL97</accession>
<protein>
    <submittedName>
        <fullName evidence="1">Uncharacterized protein</fullName>
    </submittedName>
</protein>
<dbReference type="EMBL" id="CP076023">
    <property type="protein sequence ID" value="QWC16441.1"/>
    <property type="molecule type" value="Genomic_DNA"/>
</dbReference>
<dbReference type="InterPro" id="IPR046485">
    <property type="entry name" value="DUF6578"/>
</dbReference>
<dbReference type="Pfam" id="PF20218">
    <property type="entry name" value="DUF6578"/>
    <property type="match status" value="1"/>
</dbReference>
<gene>
    <name evidence="1" type="ORF">KKR89_01830</name>
</gene>
<evidence type="ECO:0000313" key="2">
    <source>
        <dbReference type="Proteomes" id="UP000679335"/>
    </source>
</evidence>
<organism evidence="1 2">
    <name type="scientific">Cellulomonas dongxiuzhuiae</name>
    <dbReference type="NCBI Taxonomy" id="2819979"/>
    <lineage>
        <taxon>Bacteria</taxon>
        <taxon>Bacillati</taxon>
        <taxon>Actinomycetota</taxon>
        <taxon>Actinomycetes</taxon>
        <taxon>Micrococcales</taxon>
        <taxon>Cellulomonadaceae</taxon>
        <taxon>Cellulomonas</taxon>
    </lineage>
</organism>
<proteinExistence type="predicted"/>
<dbReference type="RefSeq" id="WP_208197004.1">
    <property type="nucleotide sequence ID" value="NZ_CP076023.1"/>
</dbReference>
<dbReference type="Proteomes" id="UP000679335">
    <property type="component" value="Chromosome"/>
</dbReference>
<name>A0ABX8GL97_9CELL</name>
<evidence type="ECO:0000313" key="1">
    <source>
        <dbReference type="EMBL" id="QWC16441.1"/>
    </source>
</evidence>